<name>A0A2W4CNF8_9HYPH</name>
<dbReference type="EC" id="2.1.1.72" evidence="1"/>
<dbReference type="GO" id="GO:0009007">
    <property type="term" value="F:site-specific DNA-methyltransferase (adenine-specific) activity"/>
    <property type="evidence" value="ECO:0007669"/>
    <property type="project" value="UniProtKB-EC"/>
</dbReference>
<gene>
    <name evidence="6" type="ORF">CPY51_11275</name>
</gene>
<comment type="caution">
    <text evidence="6">The sequence shown here is derived from an EMBL/GenBank/DDBJ whole genome shotgun (WGS) entry which is preliminary data.</text>
</comment>
<dbReference type="SUPFAM" id="SSF53335">
    <property type="entry name" value="S-adenosyl-L-methionine-dependent methyltransferases"/>
    <property type="match status" value="1"/>
</dbReference>
<dbReference type="InterPro" id="IPR001091">
    <property type="entry name" value="RM_Methyltransferase"/>
</dbReference>
<dbReference type="PANTHER" id="PTHR13370:SF3">
    <property type="entry name" value="TRNA (GUANINE(10)-N2)-METHYLTRANSFERASE HOMOLOG"/>
    <property type="match status" value="1"/>
</dbReference>
<protein>
    <recommendedName>
        <fullName evidence="1">site-specific DNA-methyltransferase (adenine-specific)</fullName>
        <ecNumber evidence="1">2.1.1.72</ecNumber>
    </recommendedName>
</protein>
<dbReference type="Gene3D" id="3.40.50.150">
    <property type="entry name" value="Vaccinia Virus protein VP39"/>
    <property type="match status" value="1"/>
</dbReference>
<evidence type="ECO:0000256" key="3">
    <source>
        <dbReference type="ARBA" id="ARBA00022679"/>
    </source>
</evidence>
<reference evidence="6 7" key="1">
    <citation type="journal article" date="2018" name="Sci. Rep.">
        <title>Rhizobium tumorigenes sp. nov., a novel plant tumorigenic bacterium isolated from cane gall tumors on thornless blackberry.</title>
        <authorList>
            <person name="Kuzmanovi N."/>
            <person name="Smalla K."/>
            <person name="Gronow S."/>
            <person name="PuBawska J."/>
        </authorList>
    </citation>
    <scope>NUCLEOTIDE SEQUENCE [LARGE SCALE GENOMIC DNA]</scope>
    <source>
        <strain evidence="6 7">CCBAU 85046</strain>
    </source>
</reference>
<proteinExistence type="predicted"/>
<dbReference type="GO" id="GO:0005737">
    <property type="term" value="C:cytoplasm"/>
    <property type="evidence" value="ECO:0007669"/>
    <property type="project" value="TreeGrafter"/>
</dbReference>
<evidence type="ECO:0000256" key="4">
    <source>
        <dbReference type="ARBA" id="ARBA00047942"/>
    </source>
</evidence>
<dbReference type="GO" id="GO:0032259">
    <property type="term" value="P:methylation"/>
    <property type="evidence" value="ECO:0007669"/>
    <property type="project" value="UniProtKB-KW"/>
</dbReference>
<dbReference type="RefSeq" id="WP_111160333.1">
    <property type="nucleotide sequence ID" value="NZ_PCDP01000034.1"/>
</dbReference>
<dbReference type="EMBL" id="PCDP01000034">
    <property type="protein sequence ID" value="PZM14357.1"/>
    <property type="molecule type" value="Genomic_DNA"/>
</dbReference>
<dbReference type="AlphaFoldDB" id="A0A2W4CNF8"/>
<dbReference type="InterPro" id="IPR029063">
    <property type="entry name" value="SAM-dependent_MTases_sf"/>
</dbReference>
<evidence type="ECO:0000313" key="7">
    <source>
        <dbReference type="Proteomes" id="UP000248925"/>
    </source>
</evidence>
<sequence>MQRCLQARLQGLNGQAPIVPLQARCRRGDLVLDPFCGSGSTLLAARRCGRHFLGIELEGHHHLTPSLQVYATLP</sequence>
<evidence type="ECO:0000256" key="2">
    <source>
        <dbReference type="ARBA" id="ARBA00022603"/>
    </source>
</evidence>
<feature type="domain" description="DNA methylase N-4/N-6" evidence="5">
    <location>
        <begin position="23"/>
        <end position="61"/>
    </location>
</feature>
<evidence type="ECO:0000259" key="5">
    <source>
        <dbReference type="Pfam" id="PF01555"/>
    </source>
</evidence>
<dbReference type="OrthoDB" id="9773571at2"/>
<comment type="catalytic activity">
    <reaction evidence="4">
        <text>a 2'-deoxyadenosine in DNA + S-adenosyl-L-methionine = an N(6)-methyl-2'-deoxyadenosine in DNA + S-adenosyl-L-homocysteine + H(+)</text>
        <dbReference type="Rhea" id="RHEA:15197"/>
        <dbReference type="Rhea" id="RHEA-COMP:12418"/>
        <dbReference type="Rhea" id="RHEA-COMP:12419"/>
        <dbReference type="ChEBI" id="CHEBI:15378"/>
        <dbReference type="ChEBI" id="CHEBI:57856"/>
        <dbReference type="ChEBI" id="CHEBI:59789"/>
        <dbReference type="ChEBI" id="CHEBI:90615"/>
        <dbReference type="ChEBI" id="CHEBI:90616"/>
        <dbReference type="EC" id="2.1.1.72"/>
    </reaction>
</comment>
<evidence type="ECO:0000313" key="6">
    <source>
        <dbReference type="EMBL" id="PZM14357.1"/>
    </source>
</evidence>
<dbReference type="PRINTS" id="PR00508">
    <property type="entry name" value="S21N4MTFRASE"/>
</dbReference>
<dbReference type="Pfam" id="PF01555">
    <property type="entry name" value="N6_N4_Mtase"/>
    <property type="match status" value="1"/>
</dbReference>
<dbReference type="GO" id="GO:0003677">
    <property type="term" value="F:DNA binding"/>
    <property type="evidence" value="ECO:0007669"/>
    <property type="project" value="InterPro"/>
</dbReference>
<evidence type="ECO:0000256" key="1">
    <source>
        <dbReference type="ARBA" id="ARBA00011900"/>
    </source>
</evidence>
<dbReference type="InterPro" id="IPR002941">
    <property type="entry name" value="DNA_methylase_N4/N6"/>
</dbReference>
<organism evidence="6 7">
    <name type="scientific">Rhizobium tubonense</name>
    <dbReference type="NCBI Taxonomy" id="484088"/>
    <lineage>
        <taxon>Bacteria</taxon>
        <taxon>Pseudomonadati</taxon>
        <taxon>Pseudomonadota</taxon>
        <taxon>Alphaproteobacteria</taxon>
        <taxon>Hyphomicrobiales</taxon>
        <taxon>Rhizobiaceae</taxon>
        <taxon>Rhizobium/Agrobacterium group</taxon>
        <taxon>Rhizobium</taxon>
    </lineage>
</organism>
<keyword evidence="2" id="KW-0489">Methyltransferase</keyword>
<keyword evidence="7" id="KW-1185">Reference proteome</keyword>
<keyword evidence="3" id="KW-0808">Transferase</keyword>
<dbReference type="PANTHER" id="PTHR13370">
    <property type="entry name" value="RNA METHYLASE-RELATED"/>
    <property type="match status" value="1"/>
</dbReference>
<dbReference type="Proteomes" id="UP000248925">
    <property type="component" value="Unassembled WGS sequence"/>
</dbReference>
<dbReference type="GO" id="GO:0008170">
    <property type="term" value="F:N-methyltransferase activity"/>
    <property type="evidence" value="ECO:0007669"/>
    <property type="project" value="InterPro"/>
</dbReference>
<accession>A0A2W4CNF8</accession>